<evidence type="ECO:0000313" key="2">
    <source>
        <dbReference type="Proteomes" id="UP000805193"/>
    </source>
</evidence>
<evidence type="ECO:0000313" key="1">
    <source>
        <dbReference type="EMBL" id="KAG0438350.1"/>
    </source>
</evidence>
<proteinExistence type="predicted"/>
<name>A0AC60QQB4_IXOPE</name>
<gene>
    <name evidence="1" type="ORF">HPB47_017047</name>
</gene>
<sequence length="742" mass="84644">MGIKNFWNTFNAVCNRAVEEELGELLKRCYDADSAVETVRRCYFAPMESTRGDYYREDRHFTYDPALRIQVVVDGNIFLHHCKYALTDHHLTQFRQRIREVRSIADEETRASEWKKLNVEIARRYVQIYRGDLVSDFVEEYRGDDGLPDSETTSGGKRARGEDECEELGPNERCVRYDAFFATVFHCITKTVKKTVCGLSLKSRMDVDVVVVFDGISPTIKWGEQYYRRHAEIETAIRNDNDADSVGSPAKRARLARNARLQAVLNERLPSLARCGKATMSTTCKLTAASDAMQHVSGFFQLLHDEEYAKVVIDGYDKTHDRAYQMTSLTLLPPVYVGEGDVKVLDAVLCPPTSNGTWDASVIVTDDSDVMLGAASIVEEIPSKDVYVYSARQYTESRKRRDEYVFELPHGGGEARVSLVDDCEYPSRQRGYYHVKDDFYARFFRAKPFDCNPLSFAVPLLLYGGYEMMPLLISSSKKPEPKAVAAFRAMTDAAKEERTFYSILLAATTALVPYETHATNTRTRAQAKAWPDPERRRVEVEEAVVKYVRTLQYTVLYATHRAELAWYLPPDLRETLSSNQNRAAQVSVADVAAVVERLYDDGEFESRVDLRPYLLDGVRLDHHRGSILADYERNDGDVLATTKALYALYMLGALEANGDWWRDSEAVAAAYRWYEINCLCSCTESTSTRSLRNDLTVYQRPVDEVSRAFTTKLIRSSYKKNRTRLGNVELPDFTKLYREMSS</sequence>
<accession>A0AC60QQB4</accession>
<protein>
    <submittedName>
        <fullName evidence="1">Uncharacterized protein</fullName>
    </submittedName>
</protein>
<dbReference type="Proteomes" id="UP000805193">
    <property type="component" value="Unassembled WGS sequence"/>
</dbReference>
<keyword evidence="2" id="KW-1185">Reference proteome</keyword>
<organism evidence="1 2">
    <name type="scientific">Ixodes persulcatus</name>
    <name type="common">Taiga tick</name>
    <dbReference type="NCBI Taxonomy" id="34615"/>
    <lineage>
        <taxon>Eukaryota</taxon>
        <taxon>Metazoa</taxon>
        <taxon>Ecdysozoa</taxon>
        <taxon>Arthropoda</taxon>
        <taxon>Chelicerata</taxon>
        <taxon>Arachnida</taxon>
        <taxon>Acari</taxon>
        <taxon>Parasitiformes</taxon>
        <taxon>Ixodida</taxon>
        <taxon>Ixodoidea</taxon>
        <taxon>Ixodidae</taxon>
        <taxon>Ixodinae</taxon>
        <taxon>Ixodes</taxon>
    </lineage>
</organism>
<dbReference type="EMBL" id="JABSTQ010005888">
    <property type="protein sequence ID" value="KAG0438350.1"/>
    <property type="molecule type" value="Genomic_DNA"/>
</dbReference>
<comment type="caution">
    <text evidence="1">The sequence shown here is derived from an EMBL/GenBank/DDBJ whole genome shotgun (WGS) entry which is preliminary data.</text>
</comment>
<reference evidence="1 2" key="1">
    <citation type="journal article" date="2020" name="Cell">
        <title>Large-Scale Comparative Analyses of Tick Genomes Elucidate Their Genetic Diversity and Vector Capacities.</title>
        <authorList>
            <consortium name="Tick Genome and Microbiome Consortium (TIGMIC)"/>
            <person name="Jia N."/>
            <person name="Wang J."/>
            <person name="Shi W."/>
            <person name="Du L."/>
            <person name="Sun Y."/>
            <person name="Zhan W."/>
            <person name="Jiang J.F."/>
            <person name="Wang Q."/>
            <person name="Zhang B."/>
            <person name="Ji P."/>
            <person name="Bell-Sakyi L."/>
            <person name="Cui X.M."/>
            <person name="Yuan T.T."/>
            <person name="Jiang B.G."/>
            <person name="Yang W.F."/>
            <person name="Lam T.T."/>
            <person name="Chang Q.C."/>
            <person name="Ding S.J."/>
            <person name="Wang X.J."/>
            <person name="Zhu J.G."/>
            <person name="Ruan X.D."/>
            <person name="Zhao L."/>
            <person name="Wei J.T."/>
            <person name="Ye R.Z."/>
            <person name="Que T.C."/>
            <person name="Du C.H."/>
            <person name="Zhou Y.H."/>
            <person name="Cheng J.X."/>
            <person name="Dai P.F."/>
            <person name="Guo W.B."/>
            <person name="Han X.H."/>
            <person name="Huang E.J."/>
            <person name="Li L.F."/>
            <person name="Wei W."/>
            <person name="Gao Y.C."/>
            <person name="Liu J.Z."/>
            <person name="Shao H.Z."/>
            <person name="Wang X."/>
            <person name="Wang C.C."/>
            <person name="Yang T.C."/>
            <person name="Huo Q.B."/>
            <person name="Li W."/>
            <person name="Chen H.Y."/>
            <person name="Chen S.E."/>
            <person name="Zhou L.G."/>
            <person name="Ni X.B."/>
            <person name="Tian J.H."/>
            <person name="Sheng Y."/>
            <person name="Liu T."/>
            <person name="Pan Y.S."/>
            <person name="Xia L.Y."/>
            <person name="Li J."/>
            <person name="Zhao F."/>
            <person name="Cao W.C."/>
        </authorList>
    </citation>
    <scope>NUCLEOTIDE SEQUENCE [LARGE SCALE GENOMIC DNA]</scope>
    <source>
        <strain evidence="1">Iper-2018</strain>
    </source>
</reference>